<dbReference type="EMBL" id="ML995498">
    <property type="protein sequence ID" value="KAF2138092.1"/>
    <property type="molecule type" value="Genomic_DNA"/>
</dbReference>
<feature type="region of interest" description="Disordered" evidence="1">
    <location>
        <begin position="1"/>
        <end position="110"/>
    </location>
</feature>
<dbReference type="GeneID" id="54304852"/>
<evidence type="ECO:0000313" key="2">
    <source>
        <dbReference type="EMBL" id="KAF2138092.1"/>
    </source>
</evidence>
<feature type="compositionally biased region" description="Basic residues" evidence="1">
    <location>
        <begin position="65"/>
        <end position="78"/>
    </location>
</feature>
<feature type="compositionally biased region" description="Low complexity" evidence="1">
    <location>
        <begin position="40"/>
        <end position="54"/>
    </location>
</feature>
<feature type="compositionally biased region" description="Basic and acidic residues" evidence="1">
    <location>
        <begin position="90"/>
        <end position="101"/>
    </location>
</feature>
<accession>A0A6A6B1K0</accession>
<keyword evidence="3" id="KW-1185">Reference proteome</keyword>
<gene>
    <name evidence="2" type="ORF">K452DRAFT_94922</name>
</gene>
<protein>
    <submittedName>
        <fullName evidence="2">Uncharacterized protein</fullName>
    </submittedName>
</protein>
<dbReference type="AlphaFoldDB" id="A0A6A6B1K0"/>
<dbReference type="Proteomes" id="UP000799438">
    <property type="component" value="Unassembled WGS sequence"/>
</dbReference>
<evidence type="ECO:0000256" key="1">
    <source>
        <dbReference type="SAM" id="MobiDB-lite"/>
    </source>
</evidence>
<evidence type="ECO:0000313" key="3">
    <source>
        <dbReference type="Proteomes" id="UP000799438"/>
    </source>
</evidence>
<organism evidence="2 3">
    <name type="scientific">Aplosporella prunicola CBS 121167</name>
    <dbReference type="NCBI Taxonomy" id="1176127"/>
    <lineage>
        <taxon>Eukaryota</taxon>
        <taxon>Fungi</taxon>
        <taxon>Dikarya</taxon>
        <taxon>Ascomycota</taxon>
        <taxon>Pezizomycotina</taxon>
        <taxon>Dothideomycetes</taxon>
        <taxon>Dothideomycetes incertae sedis</taxon>
        <taxon>Botryosphaeriales</taxon>
        <taxon>Aplosporellaceae</taxon>
        <taxon>Aplosporella</taxon>
    </lineage>
</organism>
<reference evidence="2" key="1">
    <citation type="journal article" date="2020" name="Stud. Mycol.">
        <title>101 Dothideomycetes genomes: a test case for predicting lifestyles and emergence of pathogens.</title>
        <authorList>
            <person name="Haridas S."/>
            <person name="Albert R."/>
            <person name="Binder M."/>
            <person name="Bloem J."/>
            <person name="Labutti K."/>
            <person name="Salamov A."/>
            <person name="Andreopoulos B."/>
            <person name="Baker S."/>
            <person name="Barry K."/>
            <person name="Bills G."/>
            <person name="Bluhm B."/>
            <person name="Cannon C."/>
            <person name="Castanera R."/>
            <person name="Culley D."/>
            <person name="Daum C."/>
            <person name="Ezra D."/>
            <person name="Gonzalez J."/>
            <person name="Henrissat B."/>
            <person name="Kuo A."/>
            <person name="Liang C."/>
            <person name="Lipzen A."/>
            <person name="Lutzoni F."/>
            <person name="Magnuson J."/>
            <person name="Mondo S."/>
            <person name="Nolan M."/>
            <person name="Ohm R."/>
            <person name="Pangilinan J."/>
            <person name="Park H.-J."/>
            <person name="Ramirez L."/>
            <person name="Alfaro M."/>
            <person name="Sun H."/>
            <person name="Tritt A."/>
            <person name="Yoshinaga Y."/>
            <person name="Zwiers L.-H."/>
            <person name="Turgeon B."/>
            <person name="Goodwin S."/>
            <person name="Spatafora J."/>
            <person name="Crous P."/>
            <person name="Grigoriev I."/>
        </authorList>
    </citation>
    <scope>NUCLEOTIDE SEQUENCE</scope>
    <source>
        <strain evidence="2">CBS 121167</strain>
    </source>
</reference>
<proteinExistence type="predicted"/>
<sequence length="110" mass="11937">MDETVFQVPAPDPHGVVAFSVDRDGVRTSSSSQRHRHQAESSPASSAAAAAHSSSCRHKSEAWPKHRFKGMKESKRRTQSGDAGSISGFDRGESSRPRMEVTESMVASPR</sequence>
<name>A0A6A6B1K0_9PEZI</name>
<dbReference type="RefSeq" id="XP_033393805.1">
    <property type="nucleotide sequence ID" value="XM_033547345.1"/>
</dbReference>